<dbReference type="EMBL" id="CP001802">
    <property type="protein sequence ID" value="ACY19807.1"/>
    <property type="molecule type" value="Genomic_DNA"/>
</dbReference>
<dbReference type="InterPro" id="IPR059106">
    <property type="entry name" value="WHD_MalT"/>
</dbReference>
<keyword evidence="4" id="KW-1185">Reference proteome</keyword>
<feature type="compositionally biased region" description="Basic residues" evidence="1">
    <location>
        <begin position="540"/>
        <end position="550"/>
    </location>
</feature>
<dbReference type="Proteomes" id="UP000001219">
    <property type="component" value="Chromosome"/>
</dbReference>
<feature type="region of interest" description="Disordered" evidence="1">
    <location>
        <begin position="1"/>
        <end position="23"/>
    </location>
</feature>
<dbReference type="InterPro" id="IPR027417">
    <property type="entry name" value="P-loop_NTPase"/>
</dbReference>
<dbReference type="STRING" id="526226.Gbro_0474"/>
<accession>D0LDI7</accession>
<evidence type="ECO:0000259" key="2">
    <source>
        <dbReference type="Pfam" id="PF25873"/>
    </source>
</evidence>
<reference evidence="3 4" key="2">
    <citation type="journal article" date="2010" name="Stand. Genomic Sci.">
        <title>Complete genome sequence of Gordonia bronchialis type strain (3410).</title>
        <authorList>
            <person name="Ivanova N."/>
            <person name="Sikorski J."/>
            <person name="Jando M."/>
            <person name="Lapidus A."/>
            <person name="Nolan M."/>
            <person name="Lucas S."/>
            <person name="Del Rio T.G."/>
            <person name="Tice H."/>
            <person name="Copeland A."/>
            <person name="Cheng J.F."/>
            <person name="Chen F."/>
            <person name="Bruce D."/>
            <person name="Goodwin L."/>
            <person name="Pitluck S."/>
            <person name="Mavromatis K."/>
            <person name="Ovchinnikova G."/>
            <person name="Pati A."/>
            <person name="Chen A."/>
            <person name="Palaniappan K."/>
            <person name="Land M."/>
            <person name="Hauser L."/>
            <person name="Chang Y.J."/>
            <person name="Jeffries C.D."/>
            <person name="Chain P."/>
            <person name="Saunders E."/>
            <person name="Han C."/>
            <person name="Detter J.C."/>
            <person name="Brettin T."/>
            <person name="Rohde M."/>
            <person name="Goker M."/>
            <person name="Bristow J."/>
            <person name="Eisen J.A."/>
            <person name="Markowitz V."/>
            <person name="Hugenholtz P."/>
            <person name="Klenk H.P."/>
            <person name="Kyrpides N.C."/>
        </authorList>
    </citation>
    <scope>NUCLEOTIDE SEQUENCE [LARGE SCALE GENOMIC DNA]</scope>
    <source>
        <strain evidence="4">ATCC 25592 / DSM 43247 / BCRC 13721 / JCM 3198 / KCTC 3076 / NBRC 16047 / NCTC 10667</strain>
    </source>
</reference>
<gene>
    <name evidence="3" type="ordered locus">Gbro_0474</name>
</gene>
<dbReference type="RefSeq" id="WP_012832396.1">
    <property type="nucleotide sequence ID" value="NC_013441.1"/>
</dbReference>
<feature type="region of interest" description="Disordered" evidence="1">
    <location>
        <begin position="539"/>
        <end position="578"/>
    </location>
</feature>
<dbReference type="AlphaFoldDB" id="D0LDI7"/>
<name>D0LDI7_GORB4</name>
<evidence type="ECO:0000313" key="3">
    <source>
        <dbReference type="EMBL" id="ACY19807.1"/>
    </source>
</evidence>
<organism evidence="3 4">
    <name type="scientific">Gordonia bronchialis (strain ATCC 25592 / DSM 43247 / BCRC 13721 / JCM 3198 / KCTC 3076 / NBRC 16047 / NCTC 10667)</name>
    <name type="common">Rhodococcus bronchialis</name>
    <dbReference type="NCBI Taxonomy" id="526226"/>
    <lineage>
        <taxon>Bacteria</taxon>
        <taxon>Bacillati</taxon>
        <taxon>Actinomycetota</taxon>
        <taxon>Actinomycetes</taxon>
        <taxon>Mycobacteriales</taxon>
        <taxon>Gordoniaceae</taxon>
        <taxon>Gordonia</taxon>
    </lineage>
</organism>
<evidence type="ECO:0000256" key="1">
    <source>
        <dbReference type="SAM" id="MobiDB-lite"/>
    </source>
</evidence>
<proteinExistence type="predicted"/>
<evidence type="ECO:0000313" key="4">
    <source>
        <dbReference type="Proteomes" id="UP000001219"/>
    </source>
</evidence>
<sequence>MSRVGPDADVSSPGAVAERPSFDEFAPPAHGRIADLLVAATTRTGAGHGSVILVSAPSGTGKTAYLEQWSRVLERQASVVTWDRGAPSRDFWTRMPDEWFVSDDPDVPGPSPRRVLIVDDAHQISGPDDVSAVVELLDRMPAHTAIVFCARYDPPLPWHRYARDHRFTRIGETDLALRADEIADSLGESAVVLNHVQAERIRELTSGWLILVSAVADRLAGRRDVDDCIDGLASSPRPPTDDLIGSLIADLPEHLRALACRTAVVQSFDRDLAIHLAGTGHDVTDIDTALWDLAAQRFPVIIAGYRESRTYYTYPGLVRAYLQAELRRSGISPDNVLRSAAMWSMHRRRSVDALSLALQMSDPEELSTVLVTSGIRMVIAGDVAGFEVLLNRWCRVAPGSAEPTIMRALVAAERGDLAASSMHLNEVDRAAVSGADLTCLLGALRLVADARHRPGGNDRPIGWLDPVGVQDEVRAFALMTAGSVHISRGDLSWARRVWVAPMPSPRRHLSTCCASGSALIARPQQVGVGTWRACAAGHARPSRARVRAAGRRTTTSRSVRRWRRWGSTSPGNRPLPNR</sequence>
<protein>
    <submittedName>
        <fullName evidence="3">ATP-dependent transcriptional regulator protein-like protein</fullName>
    </submittedName>
</protein>
<feature type="domain" description="MalT-like winged helix" evidence="2">
    <location>
        <begin position="247"/>
        <end position="329"/>
    </location>
</feature>
<dbReference type="HOGENOM" id="CLU_471565_0_0_11"/>
<dbReference type="SUPFAM" id="SSF52540">
    <property type="entry name" value="P-loop containing nucleoside triphosphate hydrolases"/>
    <property type="match status" value="1"/>
</dbReference>
<reference evidence="4" key="1">
    <citation type="submission" date="2009-10" db="EMBL/GenBank/DDBJ databases">
        <title>The complete chromosome of Gordonia bronchialis DSM 43247.</title>
        <authorList>
            <consortium name="US DOE Joint Genome Institute (JGI-PGF)"/>
            <person name="Lucas S."/>
            <person name="Copeland A."/>
            <person name="Lapidus A."/>
            <person name="Glavina del Rio T."/>
            <person name="Dalin E."/>
            <person name="Tice H."/>
            <person name="Bruce D."/>
            <person name="Goodwin L."/>
            <person name="Pitluck S."/>
            <person name="Kyrpides N."/>
            <person name="Mavromatis K."/>
            <person name="Ivanova N."/>
            <person name="Ovchinnikova G."/>
            <person name="Saunders E."/>
            <person name="Brettin T."/>
            <person name="Detter J.C."/>
            <person name="Han C."/>
            <person name="Larimer F."/>
            <person name="Land M."/>
            <person name="Hauser L."/>
            <person name="Markowitz V."/>
            <person name="Cheng J.-F."/>
            <person name="Hugenholtz P."/>
            <person name="Woyke T."/>
            <person name="Wu D."/>
            <person name="Jando M."/>
            <person name="Schneider S."/>
            <person name="Goeker M."/>
            <person name="Klenk H.-P."/>
            <person name="Eisen J.A."/>
        </authorList>
    </citation>
    <scope>NUCLEOTIDE SEQUENCE [LARGE SCALE GENOMIC DNA]</scope>
    <source>
        <strain evidence="4">ATCC 25592 / DSM 43247 / BCRC 13721 / JCM 3198 / KCTC 3076 / NBRC 16047 / NCTC 10667</strain>
    </source>
</reference>
<dbReference type="KEGG" id="gbr:Gbro_0474"/>
<dbReference type="eggNOG" id="COG2909">
    <property type="taxonomic scope" value="Bacteria"/>
</dbReference>
<dbReference type="Pfam" id="PF25873">
    <property type="entry name" value="WHD_MalT"/>
    <property type="match status" value="1"/>
</dbReference>